<dbReference type="Pfam" id="PF00903">
    <property type="entry name" value="Glyoxalase"/>
    <property type="match status" value="1"/>
</dbReference>
<dbReference type="SUPFAM" id="SSF54593">
    <property type="entry name" value="Glyoxalase/Bleomycin resistance protein/Dihydroxybiphenyl dioxygenase"/>
    <property type="match status" value="1"/>
</dbReference>
<dbReference type="EMBL" id="UOFO01000026">
    <property type="protein sequence ID" value="VAW83798.1"/>
    <property type="molecule type" value="Genomic_DNA"/>
</dbReference>
<dbReference type="AlphaFoldDB" id="A0A3B0YSE2"/>
<name>A0A3B0YSE2_9ZZZZ</name>
<proteinExistence type="predicted"/>
<dbReference type="InterPro" id="IPR004360">
    <property type="entry name" value="Glyas_Fos-R_dOase_dom"/>
</dbReference>
<gene>
    <name evidence="2" type="ORF">MNBD_GAMMA16-1303</name>
</gene>
<dbReference type="Gene3D" id="3.10.180.10">
    <property type="entry name" value="2,3-Dihydroxybiphenyl 1,2-Dioxygenase, domain 1"/>
    <property type="match status" value="1"/>
</dbReference>
<accession>A0A3B0YSE2</accession>
<sequence length="123" mass="13694">MITSIAHASLIISDTKQSIEFYCTVLELELDHSRPGLGYPGVWLNVGVQQIHLLQLPNPDPTTDRPQHGGRDRHIALMIGDLDQLTAKLQAAHIPFTLSKSGRRALFCRDPDGNALEFIEQKI</sequence>
<dbReference type="PANTHER" id="PTHR21366">
    <property type="entry name" value="GLYOXALASE FAMILY PROTEIN"/>
    <property type="match status" value="1"/>
</dbReference>
<evidence type="ECO:0000313" key="2">
    <source>
        <dbReference type="EMBL" id="VAW83798.1"/>
    </source>
</evidence>
<feature type="domain" description="VOC" evidence="1">
    <location>
        <begin position="4"/>
        <end position="121"/>
    </location>
</feature>
<protein>
    <recommendedName>
        <fullName evidence="1">VOC domain-containing protein</fullName>
    </recommendedName>
</protein>
<dbReference type="CDD" id="cd07245">
    <property type="entry name" value="VOC_like"/>
    <property type="match status" value="1"/>
</dbReference>
<reference evidence="2" key="1">
    <citation type="submission" date="2018-06" db="EMBL/GenBank/DDBJ databases">
        <authorList>
            <person name="Zhirakovskaya E."/>
        </authorList>
    </citation>
    <scope>NUCLEOTIDE SEQUENCE</scope>
</reference>
<dbReference type="InterPro" id="IPR050383">
    <property type="entry name" value="GlyoxalaseI/FosfomycinResist"/>
</dbReference>
<evidence type="ECO:0000259" key="1">
    <source>
        <dbReference type="PROSITE" id="PS51819"/>
    </source>
</evidence>
<dbReference type="InterPro" id="IPR037523">
    <property type="entry name" value="VOC_core"/>
</dbReference>
<dbReference type="InterPro" id="IPR029068">
    <property type="entry name" value="Glyas_Bleomycin-R_OHBP_Dase"/>
</dbReference>
<organism evidence="2">
    <name type="scientific">hydrothermal vent metagenome</name>
    <dbReference type="NCBI Taxonomy" id="652676"/>
    <lineage>
        <taxon>unclassified sequences</taxon>
        <taxon>metagenomes</taxon>
        <taxon>ecological metagenomes</taxon>
    </lineage>
</organism>
<dbReference type="PANTHER" id="PTHR21366:SF22">
    <property type="entry name" value="VOC DOMAIN-CONTAINING PROTEIN"/>
    <property type="match status" value="1"/>
</dbReference>
<dbReference type="PROSITE" id="PS51819">
    <property type="entry name" value="VOC"/>
    <property type="match status" value="1"/>
</dbReference>